<dbReference type="SUPFAM" id="SSF50814">
    <property type="entry name" value="Lipocalins"/>
    <property type="match status" value="1"/>
</dbReference>
<evidence type="ECO:0000313" key="2">
    <source>
        <dbReference type="EMBL" id="CAJ0582605.1"/>
    </source>
</evidence>
<sequence>MLFRIFGATLIAILVVLVGARYEDRYDRALMPWDLRPVQNLIGLWKLTHKTGRALQLPAPDQIDYAINPIPKFGARAINITHTYFDGAGAVLRHDYGYMPVKNATRRDPRIHLAYLTTSSEGWSMMEQGQVSGQVMTFHLKQFLSRSFSVGGEPNNRNLEIREFERQIEQTDYNNFIMKIRAETAIGTETYTAFYQRVMG</sequence>
<evidence type="ECO:0000256" key="1">
    <source>
        <dbReference type="SAM" id="SignalP"/>
    </source>
</evidence>
<comment type="caution">
    <text evidence="2">The sequence shown here is derived from an EMBL/GenBank/DDBJ whole genome shotgun (WGS) entry which is preliminary data.</text>
</comment>
<feature type="signal peptide" evidence="1">
    <location>
        <begin position="1"/>
        <end position="20"/>
    </location>
</feature>
<accession>A0AA36G7Y8</accession>
<keyword evidence="1" id="KW-0732">Signal</keyword>
<feature type="chain" id="PRO_5041417352" description="THAP4-like heme-binding beta-barrel domain-containing protein" evidence="1">
    <location>
        <begin position="21"/>
        <end position="200"/>
    </location>
</feature>
<evidence type="ECO:0000313" key="3">
    <source>
        <dbReference type="Proteomes" id="UP001177023"/>
    </source>
</evidence>
<dbReference type="Gene3D" id="2.40.128.20">
    <property type="match status" value="1"/>
</dbReference>
<dbReference type="Proteomes" id="UP001177023">
    <property type="component" value="Unassembled WGS sequence"/>
</dbReference>
<feature type="non-terminal residue" evidence="2">
    <location>
        <position position="1"/>
    </location>
</feature>
<dbReference type="AlphaFoldDB" id="A0AA36G7Y8"/>
<keyword evidence="3" id="KW-1185">Reference proteome</keyword>
<evidence type="ECO:0008006" key="4">
    <source>
        <dbReference type="Google" id="ProtNLM"/>
    </source>
</evidence>
<proteinExistence type="predicted"/>
<dbReference type="InterPro" id="IPR012674">
    <property type="entry name" value="Calycin"/>
</dbReference>
<name>A0AA36G7Y8_9BILA</name>
<dbReference type="EMBL" id="CATQJA010002664">
    <property type="protein sequence ID" value="CAJ0582605.1"/>
    <property type="molecule type" value="Genomic_DNA"/>
</dbReference>
<reference evidence="2" key="1">
    <citation type="submission" date="2023-06" db="EMBL/GenBank/DDBJ databases">
        <authorList>
            <person name="Delattre M."/>
        </authorList>
    </citation>
    <scope>NUCLEOTIDE SEQUENCE</scope>
    <source>
        <strain evidence="2">AF72</strain>
    </source>
</reference>
<protein>
    <recommendedName>
        <fullName evidence="4">THAP4-like heme-binding beta-barrel domain-containing protein</fullName>
    </recommendedName>
</protein>
<organism evidence="2 3">
    <name type="scientific">Mesorhabditis spiculigera</name>
    <dbReference type="NCBI Taxonomy" id="96644"/>
    <lineage>
        <taxon>Eukaryota</taxon>
        <taxon>Metazoa</taxon>
        <taxon>Ecdysozoa</taxon>
        <taxon>Nematoda</taxon>
        <taxon>Chromadorea</taxon>
        <taxon>Rhabditida</taxon>
        <taxon>Rhabditina</taxon>
        <taxon>Rhabditomorpha</taxon>
        <taxon>Rhabditoidea</taxon>
        <taxon>Rhabditidae</taxon>
        <taxon>Mesorhabditinae</taxon>
        <taxon>Mesorhabditis</taxon>
    </lineage>
</organism>
<gene>
    <name evidence="2" type="ORF">MSPICULIGERA_LOCUS20735</name>
</gene>